<evidence type="ECO:0000256" key="4">
    <source>
        <dbReference type="ARBA" id="ARBA00023235"/>
    </source>
</evidence>
<gene>
    <name evidence="6" type="ORF">HXK00_06035</name>
</gene>
<comment type="caution">
    <text evidence="6">The sequence shown here is derived from an EMBL/GenBank/DDBJ whole genome shotgun (WGS) entry which is preliminary data.</text>
</comment>
<name>A0A929MPX5_ABIDE</name>
<organism evidence="6 7">
    <name type="scientific">Abiotrophia defectiva</name>
    <name type="common">Streptococcus defectivus</name>
    <dbReference type="NCBI Taxonomy" id="46125"/>
    <lineage>
        <taxon>Bacteria</taxon>
        <taxon>Bacillati</taxon>
        <taxon>Bacillota</taxon>
        <taxon>Bacilli</taxon>
        <taxon>Lactobacillales</taxon>
        <taxon>Aerococcaceae</taxon>
        <taxon>Abiotrophia</taxon>
    </lineage>
</organism>
<evidence type="ECO:0000313" key="6">
    <source>
        <dbReference type="EMBL" id="MBF0935187.1"/>
    </source>
</evidence>
<dbReference type="InterPro" id="IPR050337">
    <property type="entry name" value="L-rhamnose_isomerase"/>
</dbReference>
<sequence>MNELQIKQAYQVAKERYAAIGINTDNAIERLQNIKISVHCWQGDDVRGFLTPDGELTGGIMST</sequence>
<evidence type="ECO:0000256" key="5">
    <source>
        <dbReference type="ARBA" id="ARBA00023308"/>
    </source>
</evidence>
<keyword evidence="3" id="KW-0464">Manganese</keyword>
<dbReference type="Gene3D" id="3.20.20.150">
    <property type="entry name" value="Divalent-metal-dependent TIM barrel enzymes"/>
    <property type="match status" value="1"/>
</dbReference>
<evidence type="ECO:0000256" key="2">
    <source>
        <dbReference type="ARBA" id="ARBA00022723"/>
    </source>
</evidence>
<dbReference type="AlphaFoldDB" id="A0A929MPX5"/>
<accession>A0A929MPX5</accession>
<evidence type="ECO:0000256" key="1">
    <source>
        <dbReference type="ARBA" id="ARBA00022490"/>
    </source>
</evidence>
<dbReference type="GO" id="GO:0030145">
    <property type="term" value="F:manganese ion binding"/>
    <property type="evidence" value="ECO:0007669"/>
    <property type="project" value="InterPro"/>
</dbReference>
<dbReference type="Proteomes" id="UP000757900">
    <property type="component" value="Unassembled WGS sequence"/>
</dbReference>
<evidence type="ECO:0000313" key="7">
    <source>
        <dbReference type="Proteomes" id="UP000757900"/>
    </source>
</evidence>
<dbReference type="Pfam" id="PF06134">
    <property type="entry name" value="RhaA"/>
    <property type="match status" value="1"/>
</dbReference>
<keyword evidence="4 6" id="KW-0413">Isomerase</keyword>
<dbReference type="InterPro" id="IPR009308">
    <property type="entry name" value="Rhamnose_isomerase"/>
</dbReference>
<dbReference type="EMBL" id="JABZFV010000151">
    <property type="protein sequence ID" value="MBF0935187.1"/>
    <property type="molecule type" value="Genomic_DNA"/>
</dbReference>
<dbReference type="GO" id="GO:0008740">
    <property type="term" value="F:L-rhamnose isomerase activity"/>
    <property type="evidence" value="ECO:0007669"/>
    <property type="project" value="InterPro"/>
</dbReference>
<dbReference type="GO" id="GO:0019301">
    <property type="term" value="P:rhamnose catabolic process"/>
    <property type="evidence" value="ECO:0007669"/>
    <property type="project" value="TreeGrafter"/>
</dbReference>
<dbReference type="PANTHER" id="PTHR30268">
    <property type="entry name" value="L-RHAMNOSE ISOMERASE"/>
    <property type="match status" value="1"/>
</dbReference>
<reference evidence="6" key="1">
    <citation type="submission" date="2020-04" db="EMBL/GenBank/DDBJ databases">
        <title>Deep metagenomics examines the oral microbiome during advanced dental caries in children, revealing novel taxa and co-occurrences with host molecules.</title>
        <authorList>
            <person name="Baker J.L."/>
            <person name="Morton J.T."/>
            <person name="Dinis M."/>
            <person name="Alvarez R."/>
            <person name="Tran N.C."/>
            <person name="Knight R."/>
            <person name="Edlund A."/>
        </authorList>
    </citation>
    <scope>NUCLEOTIDE SEQUENCE</scope>
    <source>
        <strain evidence="6">JCVI_23_bin.16</strain>
    </source>
</reference>
<dbReference type="PANTHER" id="PTHR30268:SF0">
    <property type="entry name" value="L-RHAMNOSE ISOMERASE"/>
    <property type="match status" value="1"/>
</dbReference>
<dbReference type="InterPro" id="IPR036237">
    <property type="entry name" value="Xyl_isomerase-like_sf"/>
</dbReference>
<dbReference type="SUPFAM" id="SSF51658">
    <property type="entry name" value="Xylose isomerase-like"/>
    <property type="match status" value="1"/>
</dbReference>
<dbReference type="GO" id="GO:0019324">
    <property type="term" value="P:L-lyxose metabolic process"/>
    <property type="evidence" value="ECO:0007669"/>
    <property type="project" value="TreeGrafter"/>
</dbReference>
<keyword evidence="5" id="KW-0684">Rhamnose metabolism</keyword>
<protein>
    <submittedName>
        <fullName evidence="6">L-rhamnose isomerase</fullName>
    </submittedName>
</protein>
<proteinExistence type="predicted"/>
<evidence type="ECO:0000256" key="3">
    <source>
        <dbReference type="ARBA" id="ARBA00023211"/>
    </source>
</evidence>
<keyword evidence="2" id="KW-0479">Metal-binding</keyword>
<feature type="non-terminal residue" evidence="6">
    <location>
        <position position="63"/>
    </location>
</feature>
<keyword evidence="1" id="KW-0963">Cytoplasm</keyword>